<keyword evidence="5" id="KW-0862">Zinc</keyword>
<proteinExistence type="inferred from homology"/>
<evidence type="ECO:0000256" key="1">
    <source>
        <dbReference type="ARBA" id="ARBA00001947"/>
    </source>
</evidence>
<dbReference type="Pfam" id="PF00484">
    <property type="entry name" value="Pro_CA"/>
    <property type="match status" value="1"/>
</dbReference>
<dbReference type="EC" id="4.2.1.1" evidence="3"/>
<organism evidence="7 8">
    <name type="scientific">Pseudoflavonifractor hominis</name>
    <dbReference type="NCBI Taxonomy" id="2763059"/>
    <lineage>
        <taxon>Bacteria</taxon>
        <taxon>Bacillati</taxon>
        <taxon>Bacillota</taxon>
        <taxon>Clostridia</taxon>
        <taxon>Eubacteriales</taxon>
        <taxon>Oscillospiraceae</taxon>
        <taxon>Pseudoflavonifractor</taxon>
    </lineage>
</organism>
<dbReference type="SUPFAM" id="SSF53056">
    <property type="entry name" value="beta-carbonic anhydrase, cab"/>
    <property type="match status" value="1"/>
</dbReference>
<comment type="catalytic activity">
    <reaction evidence="6">
        <text>hydrogencarbonate + H(+) = CO2 + H2O</text>
        <dbReference type="Rhea" id="RHEA:10748"/>
        <dbReference type="ChEBI" id="CHEBI:15377"/>
        <dbReference type="ChEBI" id="CHEBI:15378"/>
        <dbReference type="ChEBI" id="CHEBI:16526"/>
        <dbReference type="ChEBI" id="CHEBI:17544"/>
        <dbReference type="EC" id="4.2.1.1"/>
    </reaction>
</comment>
<dbReference type="InterPro" id="IPR036874">
    <property type="entry name" value="Carbonic_anhydrase_sf"/>
</dbReference>
<reference evidence="7 8" key="1">
    <citation type="submission" date="2020-08" db="EMBL/GenBank/DDBJ databases">
        <title>Genome public.</title>
        <authorList>
            <person name="Liu C."/>
            <person name="Sun Q."/>
        </authorList>
    </citation>
    <scope>NUCLEOTIDE SEQUENCE [LARGE SCALE GENOMIC DNA]</scope>
    <source>
        <strain evidence="7 8">New-38</strain>
    </source>
</reference>
<dbReference type="CDD" id="cd03379">
    <property type="entry name" value="beta_CA_cladeD"/>
    <property type="match status" value="1"/>
</dbReference>
<dbReference type="PANTHER" id="PTHR43175">
    <property type="entry name" value="CARBONIC ANHYDRASE"/>
    <property type="match status" value="1"/>
</dbReference>
<gene>
    <name evidence="7" type="ORF">H8S34_00850</name>
</gene>
<evidence type="ECO:0000256" key="2">
    <source>
        <dbReference type="ARBA" id="ARBA00006217"/>
    </source>
</evidence>
<keyword evidence="8" id="KW-1185">Reference proteome</keyword>
<evidence type="ECO:0000313" key="7">
    <source>
        <dbReference type="EMBL" id="MBC5729383.1"/>
    </source>
</evidence>
<dbReference type="EMBL" id="JACOPR010000001">
    <property type="protein sequence ID" value="MBC5729383.1"/>
    <property type="molecule type" value="Genomic_DNA"/>
</dbReference>
<dbReference type="SMART" id="SM00947">
    <property type="entry name" value="Pro_CA"/>
    <property type="match status" value="1"/>
</dbReference>
<keyword evidence="4" id="KW-0479">Metal-binding</keyword>
<dbReference type="PANTHER" id="PTHR43175:SF3">
    <property type="entry name" value="CARBON DISULFIDE HYDROLASE"/>
    <property type="match status" value="1"/>
</dbReference>
<sequence>MIDEILRYNRSFVSQERYAPYQTSKYPDKHLAVLSCMDTRLTELLPAALGLRNGDVKLIKNAGAVVSHPFGSIMRSLLIAVYELGVEEIMVVGHYDCGVQHMDGEEMLRHMGERGISEDRIRLVESCGIDLRRWLTGFDSAEDSVRATVEQIVSHPLMPDGLVVRGFLMDPATGRLDPVS</sequence>
<dbReference type="RefSeq" id="WP_101693482.1">
    <property type="nucleotide sequence ID" value="NZ_JACOPR010000001.1"/>
</dbReference>
<evidence type="ECO:0000256" key="3">
    <source>
        <dbReference type="ARBA" id="ARBA00012925"/>
    </source>
</evidence>
<comment type="similarity">
    <text evidence="2">Belongs to the beta-class carbonic anhydrase family.</text>
</comment>
<comment type="cofactor">
    <cofactor evidence="1">
        <name>Zn(2+)</name>
        <dbReference type="ChEBI" id="CHEBI:29105"/>
    </cofactor>
</comment>
<evidence type="ECO:0000256" key="5">
    <source>
        <dbReference type="ARBA" id="ARBA00022833"/>
    </source>
</evidence>
<dbReference type="InterPro" id="IPR001765">
    <property type="entry name" value="Carbonic_anhydrase"/>
</dbReference>
<accession>A0ABR7HPE1</accession>
<dbReference type="Gene3D" id="3.40.1050.10">
    <property type="entry name" value="Carbonic anhydrase"/>
    <property type="match status" value="1"/>
</dbReference>
<evidence type="ECO:0000256" key="6">
    <source>
        <dbReference type="ARBA" id="ARBA00048348"/>
    </source>
</evidence>
<comment type="caution">
    <text evidence="7">The sequence shown here is derived from an EMBL/GenBank/DDBJ whole genome shotgun (WGS) entry which is preliminary data.</text>
</comment>
<name>A0ABR7HPE1_9FIRM</name>
<protein>
    <recommendedName>
        <fullName evidence="3">carbonic anhydrase</fullName>
        <ecNumber evidence="3">4.2.1.1</ecNumber>
    </recommendedName>
</protein>
<evidence type="ECO:0000313" key="8">
    <source>
        <dbReference type="Proteomes" id="UP000660021"/>
    </source>
</evidence>
<dbReference type="Proteomes" id="UP000660021">
    <property type="component" value="Unassembled WGS sequence"/>
</dbReference>
<evidence type="ECO:0000256" key="4">
    <source>
        <dbReference type="ARBA" id="ARBA00022723"/>
    </source>
</evidence>